<dbReference type="InterPro" id="IPR008271">
    <property type="entry name" value="Ser/Thr_kinase_AS"/>
</dbReference>
<sequence>MNTATSTTVREALDALELEAETPEEFLAILRAAHTASGLTPGQLSSYTDISRSTVYNWLRPGYTALPRNRVQVEAIFRYCKLTPDQLLRVLALWERLDEARAKPTPPAPKKVKPQVAQGCNGMGSVPADSASPSPSPVQELPSAVQALPGSAESLPGRMPTPSARGRGPTDSAATWASPVSELPGSTPGAVSSDPAQLGRGQEPASPFATSGNPVLVSPNPAEAPDDAAPVSARLTAVPPKGSQLPPNSAHVPPLGALAWPSGAEVLPDHVSVQMNAAQAPVPTRLAPASKSPDRGQGATGAVVVSATSAQVSPTAAQVSASLDPVLSNAVQTQTSRLAVPSNAVRVSPSSAQLSPIDALALASSVSTTVPVRVSPGSWPPAQGLGAAASVQVPSGAVHGSADSDTAPEISVSSAGPAQVSPGLRPVVQGPAAVSVQVAGDAVHRSTGSVPAPASFVQVGPSPVGALASPVPRGSASASMRSVQVPGEPAPSATRPTWTGSASTVKQPALDHADESAADRNAASGVEEGPGAEVVSVREGSRCARRSWQVSSILTLIGSAALIIVLLHALAGTDRTLAGPVTVAYLAALVCALVMVGLGAVERNRRTAYHRLANAPAVVAMAGVAVATIATVVPHAGDPVAAGTVAGTAGLVWAGWWFASLSMRGVRLLLTDVPMECTVAVLIGTAAGGWVGISGYPASSAVLAGALTTAALVHLFGNAAAALVDPPHRDETGAPTTPPESATRGGGTSLTARDLIDISTPPLPRLPRRRPQARNMHELLVGITSAPKPVPVQADSVLFGPEPARRPVPAYEIIDRINNERRQAAEIGGEQPFAARPRSLGRRTGARFGRYRLRSLVGKGGMGEVYEAFDTIQGRRVAVKLLSEAVALDPAYQANFRRQTALAAQLAAPYIVPIHDWGVINGVLFAATRLIDGTDLHTVLRRGPVTAEQAVSVIEQIAAALDAAHAVGLVHADVKPANILLTTGGAAYLSDFGIAHPAADSGPGANVEACAYRAPERFTTTSVTAGCDIYALTGVLFEALTGLPPFPAATTGEVIHRQLTDPPPRPSTLRPTVPPAMDAVIRQGMAKLAAERFPTATALARAARAALGAKPRPQTTPPPQPALLPQPAPMPRSAPPRSVLSVGPGASLRSTPSVVSGASPRSTPSVVSGASPRSTPSVVSGASPRSTPSVVSGAPLPSAPSVGSGVLPGSAPRMGSGVPTRSAPPAGPELPMRSVTRTQSAFPPEITPATNVVLPPQPGVPTQLVSRVRSVQQAGTGWPTRSGSPKGPALPPATTPAMKLMLPPQPPPSTWSAFAAPAFSAPPAPWTQRALPTRIALATRPTPLPAPAPLPQRALPPQRPPWTQPTPRSRSARRANVMLPPQPASSAWACICDGA</sequence>
<evidence type="ECO:0000256" key="3">
    <source>
        <dbReference type="ARBA" id="ARBA00022679"/>
    </source>
</evidence>
<evidence type="ECO:0000313" key="11">
    <source>
        <dbReference type="EMBL" id="AFT99690.1"/>
    </source>
</evidence>
<evidence type="ECO:0000313" key="12">
    <source>
        <dbReference type="Proteomes" id="UP000006304"/>
    </source>
</evidence>
<dbReference type="Pfam" id="PF00069">
    <property type="entry name" value="Pkinase"/>
    <property type="match status" value="1"/>
</dbReference>
<feature type="region of interest" description="Disordered" evidence="8">
    <location>
        <begin position="1340"/>
        <end position="1374"/>
    </location>
</feature>
<feature type="transmembrane region" description="Helical" evidence="9">
    <location>
        <begin position="548"/>
        <end position="571"/>
    </location>
</feature>
<evidence type="ECO:0000256" key="8">
    <source>
        <dbReference type="SAM" id="MobiDB-lite"/>
    </source>
</evidence>
<feature type="compositionally biased region" description="Basic and acidic residues" evidence="8">
    <location>
        <begin position="509"/>
        <end position="518"/>
    </location>
</feature>
<feature type="domain" description="Protein kinase" evidence="10">
    <location>
        <begin position="851"/>
        <end position="1107"/>
    </location>
</feature>
<keyword evidence="4 7" id="KW-0547">Nucleotide-binding</keyword>
<dbReference type="eggNOG" id="COG0515">
    <property type="taxonomic scope" value="Bacteria"/>
</dbReference>
<dbReference type="STRING" id="1133849.O3I_008640"/>
<dbReference type="CDD" id="cd14014">
    <property type="entry name" value="STKc_PknB_like"/>
    <property type="match status" value="1"/>
</dbReference>
<keyword evidence="9" id="KW-1133">Transmembrane helix</keyword>
<feature type="region of interest" description="Disordered" evidence="8">
    <location>
        <begin position="726"/>
        <end position="771"/>
    </location>
</feature>
<dbReference type="AlphaFoldDB" id="K0EVV7"/>
<dbReference type="SUPFAM" id="SSF56112">
    <property type="entry name" value="Protein kinase-like (PK-like)"/>
    <property type="match status" value="1"/>
</dbReference>
<organism evidence="11 12">
    <name type="scientific">Nocardia brasiliensis (strain ATCC 700358 / HUJEG-1)</name>
    <dbReference type="NCBI Taxonomy" id="1133849"/>
    <lineage>
        <taxon>Bacteria</taxon>
        <taxon>Bacillati</taxon>
        <taxon>Actinomycetota</taxon>
        <taxon>Actinomycetes</taxon>
        <taxon>Mycobacteriales</taxon>
        <taxon>Nocardiaceae</taxon>
        <taxon>Nocardia</taxon>
    </lineage>
</organism>
<dbReference type="SMART" id="SM00220">
    <property type="entry name" value="S_TKc"/>
    <property type="match status" value="1"/>
</dbReference>
<feature type="compositionally biased region" description="Polar residues" evidence="8">
    <location>
        <begin position="494"/>
        <end position="506"/>
    </location>
</feature>
<dbReference type="HOGENOM" id="CLU_254656_0_0_11"/>
<feature type="transmembrane region" description="Helical" evidence="9">
    <location>
        <begin position="613"/>
        <end position="634"/>
    </location>
</feature>
<feature type="transmembrane region" description="Helical" evidence="9">
    <location>
        <begin position="640"/>
        <end position="661"/>
    </location>
</feature>
<feature type="region of interest" description="Disordered" evidence="8">
    <location>
        <begin position="102"/>
        <end position="212"/>
    </location>
</feature>
<feature type="compositionally biased region" description="Polar residues" evidence="8">
    <location>
        <begin position="1148"/>
        <end position="1190"/>
    </location>
</feature>
<dbReference type="PROSITE" id="PS50011">
    <property type="entry name" value="PROTEIN_KINASE_DOM"/>
    <property type="match status" value="1"/>
</dbReference>
<dbReference type="PANTHER" id="PTHR43289:SF6">
    <property type="entry name" value="SERINE_THREONINE-PROTEIN KINASE NEKL-3"/>
    <property type="match status" value="1"/>
</dbReference>
<keyword evidence="3" id="KW-0808">Transferase</keyword>
<feature type="transmembrane region" description="Helical" evidence="9">
    <location>
        <begin position="583"/>
        <end position="601"/>
    </location>
</feature>
<proteinExistence type="predicted"/>
<keyword evidence="12" id="KW-1185">Reference proteome</keyword>
<feature type="region of interest" description="Disordered" evidence="8">
    <location>
        <begin position="468"/>
        <end position="533"/>
    </location>
</feature>
<evidence type="ECO:0000256" key="9">
    <source>
        <dbReference type="SAM" id="Phobius"/>
    </source>
</evidence>
<feature type="region of interest" description="Disordered" evidence="8">
    <location>
        <begin position="396"/>
        <end position="424"/>
    </location>
</feature>
<reference evidence="11 12" key="1">
    <citation type="journal article" date="2012" name="J. Bacteriol.">
        <title>Complete genome sequence of Nocardia brasiliensis HUJEG-1.</title>
        <authorList>
            <person name="Vera-Cabrera L."/>
            <person name="Ortiz-Lopez R."/>
            <person name="Elizondo-Gonzalez R."/>
            <person name="Perez-Maya A.A."/>
            <person name="Ocampo-Candiani J."/>
        </authorList>
    </citation>
    <scope>NUCLEOTIDE SEQUENCE [LARGE SCALE GENOMIC DNA]</scope>
    <source>
        <strain evidence="12">ATCC 700358</strain>
    </source>
</reference>
<dbReference type="Gene3D" id="1.10.510.10">
    <property type="entry name" value="Transferase(Phosphotransferase) domain 1"/>
    <property type="match status" value="1"/>
</dbReference>
<keyword evidence="9" id="KW-0812">Transmembrane</keyword>
<feature type="region of interest" description="Disordered" evidence="8">
    <location>
        <begin position="1104"/>
        <end position="1232"/>
    </location>
</feature>
<dbReference type="EMBL" id="CP003876">
    <property type="protein sequence ID" value="AFT99690.1"/>
    <property type="molecule type" value="Genomic_DNA"/>
</dbReference>
<dbReference type="GO" id="GO:0004674">
    <property type="term" value="F:protein serine/threonine kinase activity"/>
    <property type="evidence" value="ECO:0007669"/>
    <property type="project" value="UniProtKB-KW"/>
</dbReference>
<dbReference type="InterPro" id="IPR017441">
    <property type="entry name" value="Protein_kinase_ATP_BS"/>
</dbReference>
<protein>
    <recommendedName>
        <fullName evidence="1">non-specific serine/threonine protein kinase</fullName>
        <ecNumber evidence="1">2.7.11.1</ecNumber>
    </recommendedName>
</protein>
<evidence type="ECO:0000256" key="1">
    <source>
        <dbReference type="ARBA" id="ARBA00012513"/>
    </source>
</evidence>
<evidence type="ECO:0000259" key="10">
    <source>
        <dbReference type="PROSITE" id="PS50011"/>
    </source>
</evidence>
<feature type="binding site" evidence="7">
    <location>
        <position position="880"/>
    </location>
    <ligand>
        <name>ATP</name>
        <dbReference type="ChEBI" id="CHEBI:30616"/>
    </ligand>
</feature>
<feature type="transmembrane region" description="Helical" evidence="9">
    <location>
        <begin position="673"/>
        <end position="693"/>
    </location>
</feature>
<dbReference type="InterPro" id="IPR000719">
    <property type="entry name" value="Prot_kinase_dom"/>
</dbReference>
<dbReference type="PROSITE" id="PS00107">
    <property type="entry name" value="PROTEIN_KINASE_ATP"/>
    <property type="match status" value="1"/>
</dbReference>
<feature type="compositionally biased region" description="Low complexity" evidence="8">
    <location>
        <begin position="1104"/>
        <end position="1113"/>
    </location>
</feature>
<dbReference type="GO" id="GO:0005524">
    <property type="term" value="F:ATP binding"/>
    <property type="evidence" value="ECO:0007669"/>
    <property type="project" value="UniProtKB-UniRule"/>
</dbReference>
<feature type="compositionally biased region" description="Pro residues" evidence="8">
    <location>
        <begin position="1114"/>
        <end position="1134"/>
    </location>
</feature>
<evidence type="ECO:0000256" key="6">
    <source>
        <dbReference type="ARBA" id="ARBA00022840"/>
    </source>
</evidence>
<dbReference type="Proteomes" id="UP000006304">
    <property type="component" value="Chromosome"/>
</dbReference>
<evidence type="ECO:0000256" key="2">
    <source>
        <dbReference type="ARBA" id="ARBA00022527"/>
    </source>
</evidence>
<dbReference type="PANTHER" id="PTHR43289">
    <property type="entry name" value="MITOGEN-ACTIVATED PROTEIN KINASE KINASE KINASE 20-RELATED"/>
    <property type="match status" value="1"/>
</dbReference>
<keyword evidence="6 7" id="KW-0067">ATP-binding</keyword>
<keyword evidence="5 11" id="KW-0418">Kinase</keyword>
<evidence type="ECO:0000256" key="7">
    <source>
        <dbReference type="PROSITE-ProRule" id="PRU10141"/>
    </source>
</evidence>
<dbReference type="Gene3D" id="3.30.200.20">
    <property type="entry name" value="Phosphorylase Kinase, domain 1"/>
    <property type="match status" value="1"/>
</dbReference>
<evidence type="ECO:0000256" key="5">
    <source>
        <dbReference type="ARBA" id="ARBA00022777"/>
    </source>
</evidence>
<dbReference type="EC" id="2.7.11.1" evidence="1"/>
<keyword evidence="2 11" id="KW-0723">Serine/threonine-protein kinase</keyword>
<dbReference type="InterPro" id="IPR011009">
    <property type="entry name" value="Kinase-like_dom_sf"/>
</dbReference>
<name>K0EVV7_NOCB7</name>
<dbReference type="PROSITE" id="PS00108">
    <property type="entry name" value="PROTEIN_KINASE_ST"/>
    <property type="match status" value="1"/>
</dbReference>
<evidence type="ECO:0000256" key="4">
    <source>
        <dbReference type="ARBA" id="ARBA00022741"/>
    </source>
</evidence>
<gene>
    <name evidence="11" type="ORF">O3I_008640</name>
</gene>
<dbReference type="KEGG" id="nbr:O3I_008640"/>
<keyword evidence="9" id="KW-0472">Membrane</keyword>
<accession>K0EVV7</accession>